<evidence type="ECO:0000313" key="15">
    <source>
        <dbReference type="Proteomes" id="UP000536275"/>
    </source>
</evidence>
<evidence type="ECO:0000256" key="12">
    <source>
        <dbReference type="ARBA" id="ARBA00023316"/>
    </source>
</evidence>
<organism evidence="14 15">
    <name type="scientific">Candida albicans</name>
    <name type="common">Yeast</name>
    <dbReference type="NCBI Taxonomy" id="5476"/>
    <lineage>
        <taxon>Eukaryota</taxon>
        <taxon>Fungi</taxon>
        <taxon>Dikarya</taxon>
        <taxon>Ascomycota</taxon>
        <taxon>Saccharomycotina</taxon>
        <taxon>Pichiomycetes</taxon>
        <taxon>Debaryomycetaceae</taxon>
        <taxon>Candida/Lodderomyces clade</taxon>
        <taxon>Candida</taxon>
    </lineage>
</organism>
<keyword evidence="6" id="KW-0813">Transport</keyword>
<accession>A0A8H6F2F1</accession>
<comment type="subunit">
    <text evidence="4">Interacts with CHS3.</text>
</comment>
<feature type="transmembrane region" description="Helical" evidence="13">
    <location>
        <begin position="114"/>
        <end position="140"/>
    </location>
</feature>
<comment type="function">
    <text evidence="1">Chaperone required for the export of the chitin synthase CHS3 from the endoplasmic reticulum.</text>
</comment>
<dbReference type="PANTHER" id="PTHR35329">
    <property type="entry name" value="CHITIN SYNTHASE EXPORT CHAPERONE"/>
    <property type="match status" value="1"/>
</dbReference>
<evidence type="ECO:0000256" key="13">
    <source>
        <dbReference type="SAM" id="Phobius"/>
    </source>
</evidence>
<feature type="transmembrane region" description="Helical" evidence="13">
    <location>
        <begin position="188"/>
        <end position="214"/>
    </location>
</feature>
<keyword evidence="8" id="KW-0256">Endoplasmic reticulum</keyword>
<evidence type="ECO:0000256" key="2">
    <source>
        <dbReference type="ARBA" id="ARBA00004477"/>
    </source>
</evidence>
<reference evidence="14 15" key="1">
    <citation type="submission" date="2020-03" db="EMBL/GenBank/DDBJ databases">
        <title>FDA dAtabase for Regulatory Grade micrObial Sequences (FDA-ARGOS): Supporting development and validation of Infectious Disease Dx tests.</title>
        <authorList>
            <person name="Campos J."/>
            <person name="Goldberg B."/>
            <person name="Tallon L."/>
            <person name="Sadzewicz L."/>
            <person name="Vavikolanu K."/>
            <person name="Mehta A."/>
            <person name="Aluvathingal J."/>
            <person name="Nadendla S."/>
            <person name="Nandy P."/>
            <person name="Geyer C."/>
            <person name="Yan Y."/>
            <person name="Sichtig H."/>
        </authorList>
    </citation>
    <scope>NUCLEOTIDE SEQUENCE [LARGE SCALE GENOMIC DNA]</scope>
    <source>
        <strain evidence="14 15">FDAARGOS_656</strain>
    </source>
</reference>
<evidence type="ECO:0000256" key="8">
    <source>
        <dbReference type="ARBA" id="ARBA00022824"/>
    </source>
</evidence>
<keyword evidence="11 13" id="KW-0472">Membrane</keyword>
<feature type="transmembrane region" description="Helical" evidence="13">
    <location>
        <begin position="152"/>
        <end position="176"/>
    </location>
</feature>
<proteinExistence type="inferred from homology"/>
<evidence type="ECO:0000256" key="1">
    <source>
        <dbReference type="ARBA" id="ARBA00002732"/>
    </source>
</evidence>
<dbReference type="PANTHER" id="PTHR35329:SF2">
    <property type="entry name" value="CHITIN SYNTHASE EXPORT CHAPERONE"/>
    <property type="match status" value="1"/>
</dbReference>
<name>A0A8H6F2F1_CANAX</name>
<evidence type="ECO:0000256" key="5">
    <source>
        <dbReference type="ARBA" id="ARBA00018354"/>
    </source>
</evidence>
<keyword evidence="7 13" id="KW-0812">Transmembrane</keyword>
<evidence type="ECO:0000256" key="11">
    <source>
        <dbReference type="ARBA" id="ARBA00023136"/>
    </source>
</evidence>
<evidence type="ECO:0000313" key="14">
    <source>
        <dbReference type="EMBL" id="KAF6063140.1"/>
    </source>
</evidence>
<dbReference type="GO" id="GO:0071555">
    <property type="term" value="P:cell wall organization"/>
    <property type="evidence" value="ECO:0007669"/>
    <property type="project" value="UniProtKB-KW"/>
</dbReference>
<evidence type="ECO:0000256" key="9">
    <source>
        <dbReference type="ARBA" id="ARBA00022927"/>
    </source>
</evidence>
<evidence type="ECO:0000256" key="6">
    <source>
        <dbReference type="ARBA" id="ARBA00022448"/>
    </source>
</evidence>
<dbReference type="GO" id="GO:0005789">
    <property type="term" value="C:endoplasmic reticulum membrane"/>
    <property type="evidence" value="ECO:0007669"/>
    <property type="project" value="UniProtKB-SubCell"/>
</dbReference>
<keyword evidence="10 13" id="KW-1133">Transmembrane helix</keyword>
<gene>
    <name evidence="14" type="primary">CHS7</name>
    <name evidence="14" type="ORF">FOB64_006145</name>
</gene>
<evidence type="ECO:0000256" key="10">
    <source>
        <dbReference type="ARBA" id="ARBA00022989"/>
    </source>
</evidence>
<feature type="transmembrane region" description="Helical" evidence="13">
    <location>
        <begin position="85"/>
        <end position="102"/>
    </location>
</feature>
<comment type="subcellular location">
    <subcellularLocation>
        <location evidence="2">Endoplasmic reticulum membrane</location>
        <topology evidence="2">Multi-pass membrane protein</topology>
    </subcellularLocation>
</comment>
<protein>
    <recommendedName>
        <fullName evidence="5">Chitin synthase export chaperone</fullName>
    </recommendedName>
</protein>
<dbReference type="GO" id="GO:0006457">
    <property type="term" value="P:protein folding"/>
    <property type="evidence" value="ECO:0007669"/>
    <property type="project" value="TreeGrafter"/>
</dbReference>
<dbReference type="EMBL" id="JABWAD010000061">
    <property type="protein sequence ID" value="KAF6063140.1"/>
    <property type="molecule type" value="Genomic_DNA"/>
</dbReference>
<feature type="transmembrane region" description="Helical" evidence="13">
    <location>
        <begin position="221"/>
        <end position="241"/>
    </location>
</feature>
<dbReference type="SMR" id="A0A8H6F2F1"/>
<comment type="similarity">
    <text evidence="3">Belongs to the CHS7 family.</text>
</comment>
<dbReference type="Proteomes" id="UP000536275">
    <property type="component" value="Unassembled WGS sequence"/>
</dbReference>
<keyword evidence="9" id="KW-0653">Protein transport</keyword>
<sequence>MSFGSFDHICNKTALPLCSVVGAVNQSAFFQRGIVPDCYARSVELANTMIFQIGNAFVHFGGLIILLIIIFNVRAKYTAIGRKEMLFFLYLAIGLIVSSLIVDCGVSPPSSTSYAYFVAVQIGLSSALCICLLYNGFLCFQFWEDGTSRSMWILRVGCFAWFAVNFIVCIITFKHWDTALDYRKTTTLFIFAYVLNAVILAVYVVSQIILVVFALESYWSLGAILLGVFFFVAGQVLTYVFSDKICRGASHYVDGLFFGSACNVFTFMMIYKFWDMITSDDLEFSVANVEQPINEFGVGADDEKRSSMFF</sequence>
<evidence type="ECO:0000256" key="4">
    <source>
        <dbReference type="ARBA" id="ARBA00011864"/>
    </source>
</evidence>
<dbReference type="OMA" id="TVWEVKD"/>
<dbReference type="Pfam" id="PF12271">
    <property type="entry name" value="Chs7"/>
    <property type="match status" value="1"/>
</dbReference>
<keyword evidence="12" id="KW-0961">Cell wall biogenesis/degradation</keyword>
<evidence type="ECO:0000256" key="3">
    <source>
        <dbReference type="ARBA" id="ARBA00009274"/>
    </source>
</evidence>
<feature type="transmembrane region" description="Helical" evidence="13">
    <location>
        <begin position="256"/>
        <end position="274"/>
    </location>
</feature>
<evidence type="ECO:0000256" key="7">
    <source>
        <dbReference type="ARBA" id="ARBA00022692"/>
    </source>
</evidence>
<dbReference type="GO" id="GO:0015031">
    <property type="term" value="P:protein transport"/>
    <property type="evidence" value="ECO:0007669"/>
    <property type="project" value="UniProtKB-KW"/>
</dbReference>
<comment type="caution">
    <text evidence="14">The sequence shown here is derived from an EMBL/GenBank/DDBJ whole genome shotgun (WGS) entry which is preliminary data.</text>
</comment>
<dbReference type="GO" id="GO:0051082">
    <property type="term" value="F:unfolded protein binding"/>
    <property type="evidence" value="ECO:0007669"/>
    <property type="project" value="TreeGrafter"/>
</dbReference>
<dbReference type="AlphaFoldDB" id="A0A8H6F2F1"/>
<dbReference type="InterPro" id="IPR022057">
    <property type="entry name" value="Chs7"/>
</dbReference>
<feature type="transmembrane region" description="Helical" evidence="13">
    <location>
        <begin position="49"/>
        <end position="73"/>
    </location>
</feature>